<feature type="transmembrane region" description="Helical" evidence="8">
    <location>
        <begin position="379"/>
        <end position="398"/>
    </location>
</feature>
<dbReference type="PANTHER" id="PTHR42643:SF38">
    <property type="entry name" value="IONOTROPIC RECEPTOR 100A"/>
    <property type="match status" value="1"/>
</dbReference>
<keyword evidence="3 8" id="KW-0812">Transmembrane</keyword>
<keyword evidence="5 8" id="KW-0472">Membrane</keyword>
<evidence type="ECO:0000256" key="4">
    <source>
        <dbReference type="ARBA" id="ARBA00022989"/>
    </source>
</evidence>
<evidence type="ECO:0000256" key="1">
    <source>
        <dbReference type="ARBA" id="ARBA00004651"/>
    </source>
</evidence>
<evidence type="ECO:0000256" key="3">
    <source>
        <dbReference type="ARBA" id="ARBA00022692"/>
    </source>
</evidence>
<dbReference type="AlphaFoldDB" id="A0AAV6UZC2"/>
<comment type="subcellular location">
    <subcellularLocation>
        <location evidence="1">Cell membrane</location>
        <topology evidence="1">Multi-pass membrane protein</topology>
    </subcellularLocation>
</comment>
<evidence type="ECO:0000256" key="6">
    <source>
        <dbReference type="ARBA" id="ARBA00023170"/>
    </source>
</evidence>
<organism evidence="9 10">
    <name type="scientific">Oedothorax gibbosus</name>
    <dbReference type="NCBI Taxonomy" id="931172"/>
    <lineage>
        <taxon>Eukaryota</taxon>
        <taxon>Metazoa</taxon>
        <taxon>Ecdysozoa</taxon>
        <taxon>Arthropoda</taxon>
        <taxon>Chelicerata</taxon>
        <taxon>Arachnida</taxon>
        <taxon>Araneae</taxon>
        <taxon>Araneomorphae</taxon>
        <taxon>Entelegynae</taxon>
        <taxon>Araneoidea</taxon>
        <taxon>Linyphiidae</taxon>
        <taxon>Erigoninae</taxon>
        <taxon>Oedothorax</taxon>
    </lineage>
</organism>
<keyword evidence="2" id="KW-1003">Cell membrane</keyword>
<keyword evidence="10" id="KW-1185">Reference proteome</keyword>
<feature type="transmembrane region" description="Helical" evidence="8">
    <location>
        <begin position="132"/>
        <end position="151"/>
    </location>
</feature>
<dbReference type="InterPro" id="IPR052192">
    <property type="entry name" value="Insect_Ionotropic_Sensory_Rcpt"/>
</dbReference>
<gene>
    <name evidence="9" type="ORF">JTE90_028667</name>
</gene>
<reference evidence="9 10" key="1">
    <citation type="journal article" date="2022" name="Nat. Ecol. Evol.">
        <title>A masculinizing supergene underlies an exaggerated male reproductive morph in a spider.</title>
        <authorList>
            <person name="Hendrickx F."/>
            <person name="De Corte Z."/>
            <person name="Sonet G."/>
            <person name="Van Belleghem S.M."/>
            <person name="Kostlbacher S."/>
            <person name="Vangestel C."/>
        </authorList>
    </citation>
    <scope>NUCLEOTIDE SEQUENCE [LARGE SCALE GENOMIC DNA]</scope>
    <source>
        <strain evidence="9">W744_W776</strain>
    </source>
</reference>
<keyword evidence="4 8" id="KW-1133">Transmembrane helix</keyword>
<evidence type="ECO:0000256" key="7">
    <source>
        <dbReference type="ARBA" id="ARBA00023180"/>
    </source>
</evidence>
<dbReference type="GO" id="GO:0005886">
    <property type="term" value="C:plasma membrane"/>
    <property type="evidence" value="ECO:0007669"/>
    <property type="project" value="UniProtKB-SubCell"/>
</dbReference>
<dbReference type="SUPFAM" id="SSF53850">
    <property type="entry name" value="Periplasmic binding protein-like II"/>
    <property type="match status" value="1"/>
</dbReference>
<evidence type="ECO:0000313" key="9">
    <source>
        <dbReference type="EMBL" id="KAG8189128.1"/>
    </source>
</evidence>
<dbReference type="Gene3D" id="1.10.287.70">
    <property type="match status" value="1"/>
</dbReference>
<dbReference type="Gene3D" id="3.40.190.10">
    <property type="entry name" value="Periplasmic binding protein-like II"/>
    <property type="match status" value="1"/>
</dbReference>
<evidence type="ECO:0000256" key="8">
    <source>
        <dbReference type="SAM" id="Phobius"/>
    </source>
</evidence>
<keyword evidence="7" id="KW-0325">Glycoprotein</keyword>
<proteinExistence type="predicted"/>
<sequence>MWGFPRQVRISAYPWVQCLRVNHTSEGPIFSDVDGKMFYYLVEALGFEYTVKFPEGKWGKMDANGTFNGVYGTLQRNESDIGIGCMAYFSEEANVAADHTFTYFLVHPTFLTERPGFIPKFGAFTYPFSTNVWISCLVTAIVAAIIFHKVLRRSQNDTIFHTFISVIGSMIQQPLKEGKDMRLLRGAWLAYTTLLVFFFTALLLTFLLLPVRERGVQTFEELSMAVQAGKMRSLIAKGSFLLKFIMKSKVPYMRILGETIHNKSWTYDYNERLEPLINKKTALFGFRSIFEFHFGDSLETSSVFMSKDTIGVWGASIAVRKSFCCKRMLNKVIGWAWAAGLPNKWFRDEVFLNNIKRMLATKYDDSVVPLTIEDLSGSFMILVSGYVLSIIVFVVEIWPKETIPVFVCKKSERKSV</sequence>
<accession>A0AAV6UZC2</accession>
<evidence type="ECO:0000256" key="5">
    <source>
        <dbReference type="ARBA" id="ARBA00023136"/>
    </source>
</evidence>
<evidence type="ECO:0000313" key="10">
    <source>
        <dbReference type="Proteomes" id="UP000827092"/>
    </source>
</evidence>
<dbReference type="PANTHER" id="PTHR42643">
    <property type="entry name" value="IONOTROPIC RECEPTOR 20A-RELATED"/>
    <property type="match status" value="1"/>
</dbReference>
<dbReference type="Proteomes" id="UP000827092">
    <property type="component" value="Unassembled WGS sequence"/>
</dbReference>
<keyword evidence="6" id="KW-0675">Receptor</keyword>
<feature type="transmembrane region" description="Helical" evidence="8">
    <location>
        <begin position="187"/>
        <end position="209"/>
    </location>
</feature>
<dbReference type="EMBL" id="JAFNEN010000221">
    <property type="protein sequence ID" value="KAG8189128.1"/>
    <property type="molecule type" value="Genomic_DNA"/>
</dbReference>
<name>A0AAV6UZC2_9ARAC</name>
<comment type="caution">
    <text evidence="9">The sequence shown here is derived from an EMBL/GenBank/DDBJ whole genome shotgun (WGS) entry which is preliminary data.</text>
</comment>
<evidence type="ECO:0000256" key="2">
    <source>
        <dbReference type="ARBA" id="ARBA00022475"/>
    </source>
</evidence>
<protein>
    <submittedName>
        <fullName evidence="9">Uncharacterized protein</fullName>
    </submittedName>
</protein>